<feature type="compositionally biased region" description="Polar residues" evidence="2">
    <location>
        <begin position="21"/>
        <end position="38"/>
    </location>
</feature>
<evidence type="ECO:0000256" key="1">
    <source>
        <dbReference type="SAM" id="Coils"/>
    </source>
</evidence>
<proteinExistence type="predicted"/>
<evidence type="ECO:0000256" key="3">
    <source>
        <dbReference type="SAM" id="Phobius"/>
    </source>
</evidence>
<evidence type="ECO:0000313" key="4">
    <source>
        <dbReference type="EMBL" id="HIU57694.1"/>
    </source>
</evidence>
<feature type="coiled-coil region" evidence="1">
    <location>
        <begin position="154"/>
        <end position="233"/>
    </location>
</feature>
<dbReference type="Gene3D" id="1.20.5.340">
    <property type="match status" value="1"/>
</dbReference>
<dbReference type="EMBL" id="DVNB01000083">
    <property type="protein sequence ID" value="HIU57694.1"/>
    <property type="molecule type" value="Genomic_DNA"/>
</dbReference>
<keyword evidence="3" id="KW-1133">Transmembrane helix</keyword>
<dbReference type="AlphaFoldDB" id="A0A9D1SEQ6"/>
<organism evidence="4 5">
    <name type="scientific">Candidatus Ornithomonoglobus merdipullorum</name>
    <dbReference type="NCBI Taxonomy" id="2840895"/>
    <lineage>
        <taxon>Bacteria</taxon>
        <taxon>Bacillati</taxon>
        <taxon>Bacillota</taxon>
        <taxon>Clostridia</taxon>
        <taxon>Candidatus Ornithomonoglobus</taxon>
    </lineage>
</organism>
<comment type="caution">
    <text evidence="4">The sequence shown here is derived from an EMBL/GenBank/DDBJ whole genome shotgun (WGS) entry which is preliminary data.</text>
</comment>
<name>A0A9D1SEQ6_9FIRM</name>
<reference evidence="4" key="2">
    <citation type="journal article" date="2021" name="PeerJ">
        <title>Extensive microbial diversity within the chicken gut microbiome revealed by metagenomics and culture.</title>
        <authorList>
            <person name="Gilroy R."/>
            <person name="Ravi A."/>
            <person name="Getino M."/>
            <person name="Pursley I."/>
            <person name="Horton D.L."/>
            <person name="Alikhan N.F."/>
            <person name="Baker D."/>
            <person name="Gharbi K."/>
            <person name="Hall N."/>
            <person name="Watson M."/>
            <person name="Adriaenssens E.M."/>
            <person name="Foster-Nyarko E."/>
            <person name="Jarju S."/>
            <person name="Secka A."/>
            <person name="Antonio M."/>
            <person name="Oren A."/>
            <person name="Chaudhuri R.R."/>
            <person name="La Ragione R."/>
            <person name="Hildebrand F."/>
            <person name="Pallen M.J."/>
        </authorList>
    </citation>
    <scope>NUCLEOTIDE SEQUENCE</scope>
    <source>
        <strain evidence="4">USAMLcec3-3695</strain>
    </source>
</reference>
<evidence type="ECO:0000313" key="5">
    <source>
        <dbReference type="Proteomes" id="UP000824109"/>
    </source>
</evidence>
<gene>
    <name evidence="4" type="ORF">IAA61_07805</name>
</gene>
<feature type="transmembrane region" description="Helical" evidence="3">
    <location>
        <begin position="117"/>
        <end position="141"/>
    </location>
</feature>
<feature type="region of interest" description="Disordered" evidence="2">
    <location>
        <begin position="1"/>
        <end position="51"/>
    </location>
</feature>
<evidence type="ECO:0000256" key="2">
    <source>
        <dbReference type="SAM" id="MobiDB-lite"/>
    </source>
</evidence>
<reference evidence="4" key="1">
    <citation type="submission" date="2020-10" db="EMBL/GenBank/DDBJ databases">
        <authorList>
            <person name="Gilroy R."/>
        </authorList>
    </citation>
    <scope>NUCLEOTIDE SEQUENCE</scope>
    <source>
        <strain evidence="4">USAMLcec3-3695</strain>
    </source>
</reference>
<keyword evidence="3" id="KW-0812">Transmembrane</keyword>
<keyword evidence="1" id="KW-0175">Coiled coil</keyword>
<accession>A0A9D1SEQ6</accession>
<protein>
    <submittedName>
        <fullName evidence="4">Uncharacterized protein</fullName>
    </submittedName>
</protein>
<dbReference type="Proteomes" id="UP000824109">
    <property type="component" value="Unassembled WGS sequence"/>
</dbReference>
<sequence length="309" mass="33010">MSNDNEKPNTSPQLPEDGSAVSDTEAQNEVKSESTAVSDISKVPEYKGMLPDEYTADELESLIEAEKLDDIAEYYSGKTDDNDIKDETIAEGGIMSESGDENIHDSSNGLSDRAKKILSYCISGAVSLAVIAAAFVCALNMPKDEEVLNAAADALRAEDDYISLKNEYESVAAEAAALEESAAEKKELSEGLVDFENTRAALRSQISSLQSELVTVNDENTALQQQVNDLDAQIQNRVGSSITLSAGRYTAGEQIAPGRYSVTGTGNLVVASSEGESKVNEQIESGVEVTLEDGDRISLNSTTKFTPLN</sequence>
<keyword evidence="3" id="KW-0472">Membrane</keyword>